<evidence type="ECO:0000313" key="3">
    <source>
        <dbReference type="Proteomes" id="UP000008723"/>
    </source>
</evidence>
<gene>
    <name evidence="2" type="ordered locus">NLA_15180</name>
</gene>
<proteinExistence type="predicted"/>
<dbReference type="AlphaFoldDB" id="E4ZEE4"/>
<accession>E4ZEE4</accession>
<dbReference type="EMBL" id="FN995097">
    <property type="protein sequence ID" value="CBN87730.1"/>
    <property type="molecule type" value="Genomic_DNA"/>
</dbReference>
<evidence type="ECO:0000256" key="1">
    <source>
        <dbReference type="SAM" id="MobiDB-lite"/>
    </source>
</evidence>
<feature type="region of interest" description="Disordered" evidence="1">
    <location>
        <begin position="1"/>
        <end position="21"/>
    </location>
</feature>
<dbReference type="HOGENOM" id="CLU_3027575_0_0_4"/>
<organism evidence="2 3">
    <name type="scientific">Neisseria lactamica (strain 020-06)</name>
    <dbReference type="NCBI Taxonomy" id="489653"/>
    <lineage>
        <taxon>Bacteria</taxon>
        <taxon>Pseudomonadati</taxon>
        <taxon>Pseudomonadota</taxon>
        <taxon>Betaproteobacteria</taxon>
        <taxon>Neisseriales</taxon>
        <taxon>Neisseriaceae</taxon>
        <taxon>Neisseria</taxon>
    </lineage>
</organism>
<sequence>MPSERLFSKIRQGGTIGTNGKMRRTEAGRVGKIATARQTPDKAPMRLIRKMRGFS</sequence>
<evidence type="ECO:0000313" key="2">
    <source>
        <dbReference type="EMBL" id="CBN87730.1"/>
    </source>
</evidence>
<name>E4ZEE4_NEIL0</name>
<reference evidence="2 3" key="1">
    <citation type="journal article" date="2010" name="BMC Genomics">
        <title>Independent evolution of the core and accessory gene sets in the genus Neisseria: insights gained from the genome of Neisseria lactamica isolate 020-06.</title>
        <authorList>
            <person name="Bennett J.S."/>
            <person name="Bentley S.D."/>
            <person name="Vernikos G.S."/>
            <person name="Quail M.A."/>
            <person name="Cherevach I."/>
            <person name="White B."/>
            <person name="Parkhill J."/>
            <person name="Maiden M.C."/>
        </authorList>
    </citation>
    <scope>NUCLEOTIDE SEQUENCE [LARGE SCALE GENOMIC DNA]</scope>
    <source>
        <strain evidence="2 3">020-06</strain>
    </source>
</reference>
<dbReference type="Proteomes" id="UP000008723">
    <property type="component" value="Chromosome"/>
</dbReference>
<dbReference type="KEGG" id="nla:NLA_15180"/>
<protein>
    <submittedName>
        <fullName evidence="2">Uncharacterized protein</fullName>
    </submittedName>
</protein>